<dbReference type="eggNOG" id="KOG0354">
    <property type="taxonomic scope" value="Eukaryota"/>
</dbReference>
<comment type="catalytic activity">
    <reaction evidence="4">
        <text>ATP + H2O = ADP + phosphate + H(+)</text>
        <dbReference type="Rhea" id="RHEA:13065"/>
        <dbReference type="ChEBI" id="CHEBI:15377"/>
        <dbReference type="ChEBI" id="CHEBI:15378"/>
        <dbReference type="ChEBI" id="CHEBI:30616"/>
        <dbReference type="ChEBI" id="CHEBI:43474"/>
        <dbReference type="ChEBI" id="CHEBI:456216"/>
        <dbReference type="EC" id="3.6.4.13"/>
    </reaction>
    <physiologicalReaction direction="left-to-right" evidence="4">
        <dbReference type="Rhea" id="RHEA:13066"/>
    </physiologicalReaction>
</comment>
<dbReference type="Pfam" id="PF11648">
    <property type="entry name" value="RIG-I_C-RD"/>
    <property type="match status" value="1"/>
</dbReference>
<evidence type="ECO:0000256" key="1">
    <source>
        <dbReference type="ARBA" id="ARBA00006866"/>
    </source>
</evidence>
<dbReference type="GO" id="GO:0002753">
    <property type="term" value="P:cytoplasmic pattern recognition receptor signaling pathway"/>
    <property type="evidence" value="ECO:0007669"/>
    <property type="project" value="Ensembl"/>
</dbReference>
<evidence type="ECO:0000259" key="8">
    <source>
        <dbReference type="PROSITE" id="PS51789"/>
    </source>
</evidence>
<reference evidence="9" key="1">
    <citation type="submission" date="2012-10" db="EMBL/GenBank/DDBJ databases">
        <authorList>
            <consortium name="Gibbon Genome Sequencing Consortium"/>
        </authorList>
    </citation>
    <scope>NUCLEOTIDE SEQUENCE [LARGE SCALE GENOMIC DNA]</scope>
</reference>
<dbReference type="InterPro" id="IPR038557">
    <property type="entry name" value="RLR_C_sf"/>
</dbReference>
<dbReference type="CDD" id="cd15806">
    <property type="entry name" value="LGP2_C"/>
    <property type="match status" value="1"/>
</dbReference>
<dbReference type="GO" id="GO:0032481">
    <property type="term" value="P:positive regulation of type I interferon production"/>
    <property type="evidence" value="ECO:0007669"/>
    <property type="project" value="Ensembl"/>
</dbReference>
<dbReference type="PANTHER" id="PTHR14074:SF7">
    <property type="entry name" value="ATP-DEPENDENT RNA HELICASE DHX58"/>
    <property type="match status" value="1"/>
</dbReference>
<evidence type="ECO:0000313" key="10">
    <source>
        <dbReference type="Proteomes" id="UP000001073"/>
    </source>
</evidence>
<dbReference type="InterPro" id="IPR027417">
    <property type="entry name" value="P-loop_NTPase"/>
</dbReference>
<comment type="similarity">
    <text evidence="1">Belongs to the helicase family. RLR subfamily.</text>
</comment>
<dbReference type="Pfam" id="PF04851">
    <property type="entry name" value="ResIII"/>
    <property type="match status" value="1"/>
</dbReference>
<dbReference type="PANTHER" id="PTHR14074">
    <property type="entry name" value="HELICASE WITH DEATH DOMAIN-RELATED"/>
    <property type="match status" value="1"/>
</dbReference>
<dbReference type="GO" id="GO:0039534">
    <property type="term" value="P:negative regulation of MDA-5 signaling pathway"/>
    <property type="evidence" value="ECO:0007669"/>
    <property type="project" value="Ensembl"/>
</dbReference>
<sequence length="643" mass="72186">MELRPYQKEVIMPALEGKNIIIWLPTGAGKTRAAAYVAKRHLETVDGAKVVVLVNRVHLVTQHGEEFRRMLDGRWTMTTLSGDMGPRAGFGHLARCHDLLICTAELLQMALTSPEEEEHVELTAFSLIVVDECHHTHKDTVYNVIMSQYLELKFQRAQPLPQVLGLTASPGTGGASKLNGAINHILQLCANLDTWCIMSPQNYCPQLQEHSQQPCKQYNLCHRRSQVLLFSSSLSSGSLKLSTFIWAVCSGSVAPAAPTPLCQGQQLNSFPLGTSRFLDFYHREHVTKTQILCAERRLLALFDAHLATHGPENPKLEVLEKILQRQFRSSDSPRGIIFTRTRQSTHSLLLWLQQQPGLKTLDIRAQLLIGAGNSSQSTHMTQRDQQEVIWKFRNGTLNLLVATSVAEEGLDIPHCNVVVRYGLLTNEISMVQARGRARADQSVYSFVATEGSRELKRELINEALETLMEQAVAAVQKMDQAEYQAKIRDLQQAALTKRAAQAAQREKQRRQFPVEHVQLLCINCMVAVGHGSDLRKVEGTHHVNVNPTFSIYYNVSRDPVVINKVFKDWKPGGVISCRNCGEVWGLQMIYKSVKLPALKVRSMLLETPQGRIQAKKWSRVPFSVPDFDFLQHCAQNLSDLSLD</sequence>
<dbReference type="GO" id="GO:0003677">
    <property type="term" value="F:DNA binding"/>
    <property type="evidence" value="ECO:0007669"/>
    <property type="project" value="InterPro"/>
</dbReference>
<dbReference type="HOGENOM" id="CLU_1053626_0_0_1"/>
<dbReference type="GO" id="GO:0032480">
    <property type="term" value="P:negative regulation of type I interferon production"/>
    <property type="evidence" value="ECO:0007669"/>
    <property type="project" value="Ensembl"/>
</dbReference>
<dbReference type="SMART" id="SM00490">
    <property type="entry name" value="HELICc"/>
    <property type="match status" value="1"/>
</dbReference>
<dbReference type="SUPFAM" id="SSF52540">
    <property type="entry name" value="P-loop containing nucleoside triphosphate hydrolases"/>
    <property type="match status" value="1"/>
</dbReference>
<dbReference type="InterPro" id="IPR051363">
    <property type="entry name" value="RLR_Helicase"/>
</dbReference>
<feature type="binding site" evidence="5">
    <location>
        <position position="521"/>
    </location>
    <ligand>
        <name>Zn(2+)</name>
        <dbReference type="ChEBI" id="CHEBI:29105"/>
    </ligand>
</feature>
<dbReference type="CDD" id="cd18802">
    <property type="entry name" value="SF2_C_dicer"/>
    <property type="match status" value="1"/>
</dbReference>
<feature type="domain" description="Helicase ATP-binding" evidence="6">
    <location>
        <begin position="11"/>
        <end position="188"/>
    </location>
</feature>
<feature type="domain" description="Helicase C-terminal" evidence="7">
    <location>
        <begin position="315"/>
        <end position="479"/>
    </location>
</feature>
<gene>
    <name evidence="9" type="primary">DHX58</name>
</gene>
<keyword evidence="5" id="KW-0479">Metal-binding</keyword>
<dbReference type="FunFam" id="2.170.150.30:FF:000003">
    <property type="entry name" value="Probable ATP-dependent RNA helicase DHX58"/>
    <property type="match status" value="1"/>
</dbReference>
<dbReference type="GeneTree" id="ENSGT00940000153173"/>
<feature type="binding site" evidence="5">
    <location>
        <position position="580"/>
    </location>
    <ligand>
        <name>Zn(2+)</name>
        <dbReference type="ChEBI" id="CHEBI:29105"/>
    </ligand>
</feature>
<reference evidence="9" key="2">
    <citation type="submission" date="2025-08" db="UniProtKB">
        <authorList>
            <consortium name="Ensembl"/>
        </authorList>
    </citation>
    <scope>IDENTIFICATION</scope>
</reference>
<organism evidence="9 10">
    <name type="scientific">Nomascus leucogenys</name>
    <name type="common">Northern white-cheeked gibbon</name>
    <name type="synonym">Hylobates leucogenys</name>
    <dbReference type="NCBI Taxonomy" id="61853"/>
    <lineage>
        <taxon>Eukaryota</taxon>
        <taxon>Metazoa</taxon>
        <taxon>Chordata</taxon>
        <taxon>Craniata</taxon>
        <taxon>Vertebrata</taxon>
        <taxon>Euteleostomi</taxon>
        <taxon>Mammalia</taxon>
        <taxon>Eutheria</taxon>
        <taxon>Euarchontoglires</taxon>
        <taxon>Primates</taxon>
        <taxon>Haplorrhini</taxon>
        <taxon>Catarrhini</taxon>
        <taxon>Hylobatidae</taxon>
        <taxon>Nomascus</taxon>
    </lineage>
</organism>
<name>M3ZBP8_NOMLE</name>
<dbReference type="SMART" id="SM00487">
    <property type="entry name" value="DEXDc"/>
    <property type="match status" value="1"/>
</dbReference>
<dbReference type="FunCoup" id="M3ZBP8">
    <property type="interactions" value="403"/>
</dbReference>
<dbReference type="GO" id="GO:0016887">
    <property type="term" value="F:ATP hydrolysis activity"/>
    <property type="evidence" value="ECO:0007669"/>
    <property type="project" value="Ensembl"/>
</dbReference>
<evidence type="ECO:0000256" key="3">
    <source>
        <dbReference type="ARBA" id="ARBA00022859"/>
    </source>
</evidence>
<protein>
    <submittedName>
        <fullName evidence="9">DExH-box helicase 58</fullName>
    </submittedName>
</protein>
<dbReference type="GO" id="GO:0005737">
    <property type="term" value="C:cytoplasm"/>
    <property type="evidence" value="ECO:0007669"/>
    <property type="project" value="Ensembl"/>
</dbReference>
<dbReference type="InParanoid" id="M3ZBP8"/>
<dbReference type="PROSITE" id="PS51192">
    <property type="entry name" value="HELICASE_ATP_BIND_1"/>
    <property type="match status" value="1"/>
</dbReference>
<evidence type="ECO:0000256" key="4">
    <source>
        <dbReference type="ARBA" id="ARBA00049390"/>
    </source>
</evidence>
<dbReference type="PROSITE" id="PS51789">
    <property type="entry name" value="RLR_CTR"/>
    <property type="match status" value="1"/>
</dbReference>
<evidence type="ECO:0000256" key="2">
    <source>
        <dbReference type="ARBA" id="ARBA00022588"/>
    </source>
</evidence>
<dbReference type="GO" id="GO:0003724">
    <property type="term" value="F:RNA helicase activity"/>
    <property type="evidence" value="ECO:0007669"/>
    <property type="project" value="UniProtKB-EC"/>
</dbReference>
<keyword evidence="2" id="KW-0399">Innate immunity</keyword>
<dbReference type="GO" id="GO:0039536">
    <property type="term" value="P:negative regulation of RIG-I signaling pathway"/>
    <property type="evidence" value="ECO:0007669"/>
    <property type="project" value="Ensembl"/>
</dbReference>
<dbReference type="OMA" id="IFYEPVP"/>
<feature type="domain" description="RLR CTR" evidence="8">
    <location>
        <begin position="504"/>
        <end position="634"/>
    </location>
</feature>
<reference evidence="9" key="3">
    <citation type="submission" date="2025-09" db="UniProtKB">
        <authorList>
            <consortium name="Ensembl"/>
        </authorList>
    </citation>
    <scope>IDENTIFICATION</scope>
</reference>
<dbReference type="PROSITE" id="PS51194">
    <property type="entry name" value="HELICASE_CTER"/>
    <property type="match status" value="1"/>
</dbReference>
<dbReference type="GO" id="GO:1900246">
    <property type="term" value="P:positive regulation of RIG-I signaling pathway"/>
    <property type="evidence" value="ECO:0007669"/>
    <property type="project" value="Ensembl"/>
</dbReference>
<dbReference type="GO" id="GO:0005524">
    <property type="term" value="F:ATP binding"/>
    <property type="evidence" value="ECO:0007669"/>
    <property type="project" value="InterPro"/>
</dbReference>
<evidence type="ECO:0000256" key="5">
    <source>
        <dbReference type="PROSITE-ProRule" id="PRU01125"/>
    </source>
</evidence>
<dbReference type="GO" id="GO:1900245">
    <property type="term" value="P:positive regulation of MDA-5 signaling pathway"/>
    <property type="evidence" value="ECO:0007669"/>
    <property type="project" value="Ensembl"/>
</dbReference>
<dbReference type="GO" id="GO:0140374">
    <property type="term" value="P:antiviral innate immune response"/>
    <property type="evidence" value="ECO:0007669"/>
    <property type="project" value="TreeGrafter"/>
</dbReference>
<dbReference type="GO" id="GO:0045824">
    <property type="term" value="P:negative regulation of innate immune response"/>
    <property type="evidence" value="ECO:0007669"/>
    <property type="project" value="Ensembl"/>
</dbReference>
<dbReference type="STRING" id="61853.ENSNLEP00000024135"/>
<dbReference type="GO" id="GO:0003725">
    <property type="term" value="F:double-stranded RNA binding"/>
    <property type="evidence" value="ECO:0007669"/>
    <property type="project" value="Ensembl"/>
</dbReference>
<dbReference type="Proteomes" id="UP000001073">
    <property type="component" value="Unplaced"/>
</dbReference>
<feature type="binding site" evidence="5">
    <location>
        <position position="524"/>
    </location>
    <ligand>
        <name>Zn(2+)</name>
        <dbReference type="ChEBI" id="CHEBI:29105"/>
    </ligand>
</feature>
<proteinExistence type="inferred from homology"/>
<keyword evidence="10" id="KW-1185">Reference proteome</keyword>
<dbReference type="Gene3D" id="3.40.50.300">
    <property type="entry name" value="P-loop containing nucleotide triphosphate hydrolases"/>
    <property type="match status" value="3"/>
</dbReference>
<evidence type="ECO:0000313" key="9">
    <source>
        <dbReference type="Ensembl" id="ENSNLEP00000024135.2"/>
    </source>
</evidence>
<dbReference type="InterPro" id="IPR001650">
    <property type="entry name" value="Helicase_C-like"/>
</dbReference>
<feature type="binding site" evidence="5">
    <location>
        <position position="577"/>
    </location>
    <ligand>
        <name>Zn(2+)</name>
        <dbReference type="ChEBI" id="CHEBI:29105"/>
    </ligand>
</feature>
<dbReference type="GO" id="GO:0003727">
    <property type="term" value="F:single-stranded RNA binding"/>
    <property type="evidence" value="ECO:0007669"/>
    <property type="project" value="Ensembl"/>
</dbReference>
<dbReference type="Ensembl" id="ENSNLET00000032504.2">
    <property type="protein sequence ID" value="ENSNLEP00000024135.2"/>
    <property type="gene ID" value="ENSNLEG00000026691.2"/>
</dbReference>
<dbReference type="GO" id="GO:0009617">
    <property type="term" value="P:response to bacterium"/>
    <property type="evidence" value="ECO:0007669"/>
    <property type="project" value="Ensembl"/>
</dbReference>
<dbReference type="AlphaFoldDB" id="M3ZBP8"/>
<evidence type="ECO:0000259" key="7">
    <source>
        <dbReference type="PROSITE" id="PS51194"/>
    </source>
</evidence>
<accession>M3ZBP8</accession>
<dbReference type="InterPro" id="IPR006935">
    <property type="entry name" value="Helicase/UvrB_N"/>
</dbReference>
<evidence type="ECO:0000259" key="6">
    <source>
        <dbReference type="PROSITE" id="PS51192"/>
    </source>
</evidence>
<keyword evidence="5" id="KW-0862">Zinc</keyword>
<keyword evidence="3" id="KW-0391">Immunity</keyword>
<dbReference type="Pfam" id="PF00271">
    <property type="entry name" value="Helicase_C"/>
    <property type="match status" value="1"/>
</dbReference>
<dbReference type="InterPro" id="IPR021673">
    <property type="entry name" value="RLR_CTR"/>
</dbReference>
<dbReference type="Gene3D" id="2.170.150.30">
    <property type="entry name" value="RIG-I-like receptor, C-terminal regulatory domain"/>
    <property type="match status" value="1"/>
</dbReference>
<dbReference type="InterPro" id="IPR014001">
    <property type="entry name" value="Helicase_ATP-bd"/>
</dbReference>
<dbReference type="GO" id="GO:0008270">
    <property type="term" value="F:zinc ion binding"/>
    <property type="evidence" value="ECO:0007669"/>
    <property type="project" value="UniProtKB-UniRule"/>
</dbReference>